<reference evidence="2" key="1">
    <citation type="submission" date="2009-10" db="EMBL/GenBank/DDBJ databases">
        <authorList>
            <person name="Weinstock G."/>
            <person name="Sodergren E."/>
            <person name="Clifton S."/>
            <person name="Fulton L."/>
            <person name="Fulton B."/>
            <person name="Courtney L."/>
            <person name="Fronick C."/>
            <person name="Harrison M."/>
            <person name="Strong C."/>
            <person name="Farmer C."/>
            <person name="Delahaunty K."/>
            <person name="Markovic C."/>
            <person name="Hall O."/>
            <person name="Minx P."/>
            <person name="Tomlinson C."/>
            <person name="Mitreva M."/>
            <person name="Nelson J."/>
            <person name="Hou S."/>
            <person name="Wollam A."/>
            <person name="Pepin K.H."/>
            <person name="Johnson M."/>
            <person name="Bhonagiri V."/>
            <person name="Nash W.E."/>
            <person name="Warren W."/>
            <person name="Chinwalla A."/>
            <person name="Mardis E.R."/>
            <person name="Wilson R.K."/>
        </authorList>
    </citation>
    <scope>NUCLEOTIDE SEQUENCE [LARGE SCALE GENOMIC DNA]</scope>
    <source>
        <strain evidence="2">ATCC 700122</strain>
    </source>
</reference>
<dbReference type="HOGENOM" id="CLU_103351_0_0_11"/>
<evidence type="ECO:0000256" key="1">
    <source>
        <dbReference type="SAM" id="MobiDB-lite"/>
    </source>
</evidence>
<organism evidence="2 3">
    <name type="scientific">Slackia exigua (strain ATCC 700122 / DSM 15923 / CIP 105133 / JCM 11022 / KCTC 5966 / S-7)</name>
    <dbReference type="NCBI Taxonomy" id="649764"/>
    <lineage>
        <taxon>Bacteria</taxon>
        <taxon>Bacillati</taxon>
        <taxon>Actinomycetota</taxon>
        <taxon>Coriobacteriia</taxon>
        <taxon>Eggerthellales</taxon>
        <taxon>Eggerthellaceae</taxon>
        <taxon>Slackia</taxon>
    </lineage>
</organism>
<dbReference type="eggNOG" id="ENOG5031TKE">
    <property type="taxonomic scope" value="Bacteria"/>
</dbReference>
<keyword evidence="3" id="KW-1185">Reference proteome</keyword>
<dbReference type="Proteomes" id="UP000006001">
    <property type="component" value="Unassembled WGS sequence"/>
</dbReference>
<evidence type="ECO:0000313" key="3">
    <source>
        <dbReference type="Proteomes" id="UP000006001"/>
    </source>
</evidence>
<name>D0WIV4_SLAES</name>
<protein>
    <submittedName>
        <fullName evidence="2">Uncharacterized protein</fullName>
    </submittedName>
</protein>
<feature type="region of interest" description="Disordered" evidence="1">
    <location>
        <begin position="210"/>
        <end position="234"/>
    </location>
</feature>
<dbReference type="EMBL" id="ACUX02000019">
    <property type="protein sequence ID" value="EEZ60302.1"/>
    <property type="molecule type" value="Genomic_DNA"/>
</dbReference>
<proteinExistence type="predicted"/>
<gene>
    <name evidence="2" type="ORF">HMPREF0762_01779</name>
</gene>
<dbReference type="AlphaFoldDB" id="D0WIV4"/>
<comment type="caution">
    <text evidence="2">The sequence shown here is derived from an EMBL/GenBank/DDBJ whole genome shotgun (WGS) entry which is preliminary data.</text>
</comment>
<evidence type="ECO:0000313" key="2">
    <source>
        <dbReference type="EMBL" id="EEZ60302.1"/>
    </source>
</evidence>
<sequence>MERNPRERIESTMHTKASLLDHLKASSRRIVAMATIACLAAFALAGCSDEAKDNSRTPLQLDRAYMASINGIGADVADDLSGFSEYVAAGDGASMKLAAQKAADDLLKIEDISAPTDLADAHEEYVAGAKDLSSALNAYVDIYNEAQAAGSSADAEAFAAKIADVQKTYESGVDHLSKADGLVADALEAAGEDPSNAASRSMGALLSSAIGSGSASGGADDAASDAGSASESAS</sequence>
<accession>D0WIV4</accession>